<sequence length="93" mass="9978">MASRAAHPEDTGKRMSLSKVRLTLGTAAVAAIGLLGFGAPAEAAPASTWVTYGYYPTQSECADVGKYLVQQHWYISYGCARTSSGWKLSVLDY</sequence>
<accession>A0A1I2DYM2</accession>
<evidence type="ECO:0000313" key="2">
    <source>
        <dbReference type="Proteomes" id="UP000199645"/>
    </source>
</evidence>
<reference evidence="1 2" key="1">
    <citation type="submission" date="2016-10" db="EMBL/GenBank/DDBJ databases">
        <authorList>
            <person name="de Groot N.N."/>
        </authorList>
    </citation>
    <scope>NUCLEOTIDE SEQUENCE [LARGE SCALE GENOMIC DNA]</scope>
    <source>
        <strain evidence="1 2">DSM 43019</strain>
    </source>
</reference>
<evidence type="ECO:0000313" key="1">
    <source>
        <dbReference type="EMBL" id="SFE85725.1"/>
    </source>
</evidence>
<keyword evidence="2" id="KW-1185">Reference proteome</keyword>
<proteinExistence type="predicted"/>
<organism evidence="1 2">
    <name type="scientific">Actinoplanes philippinensis</name>
    <dbReference type="NCBI Taxonomy" id="35752"/>
    <lineage>
        <taxon>Bacteria</taxon>
        <taxon>Bacillati</taxon>
        <taxon>Actinomycetota</taxon>
        <taxon>Actinomycetes</taxon>
        <taxon>Micromonosporales</taxon>
        <taxon>Micromonosporaceae</taxon>
        <taxon>Actinoplanes</taxon>
    </lineage>
</organism>
<name>A0A1I2DYM2_9ACTN</name>
<protein>
    <submittedName>
        <fullName evidence="1">Uncharacterized protein</fullName>
    </submittedName>
</protein>
<dbReference type="AlphaFoldDB" id="A0A1I2DYM2"/>
<dbReference type="Proteomes" id="UP000199645">
    <property type="component" value="Unassembled WGS sequence"/>
</dbReference>
<dbReference type="EMBL" id="FONV01000004">
    <property type="protein sequence ID" value="SFE85725.1"/>
    <property type="molecule type" value="Genomic_DNA"/>
</dbReference>
<dbReference type="STRING" id="35752.SAMN05421541_10470"/>
<gene>
    <name evidence="1" type="ORF">SAMN05421541_10470</name>
</gene>